<proteinExistence type="predicted"/>
<accession>A0A078AIC3</accession>
<reference evidence="1 2" key="1">
    <citation type="submission" date="2014-06" db="EMBL/GenBank/DDBJ databases">
        <authorList>
            <person name="Swart Estienne"/>
        </authorList>
    </citation>
    <scope>NUCLEOTIDE SEQUENCE [LARGE SCALE GENOMIC DNA]</scope>
    <source>
        <strain evidence="1 2">130c</strain>
    </source>
</reference>
<dbReference type="InParanoid" id="A0A078AIC3"/>
<dbReference type="OrthoDB" id="10318087at2759"/>
<name>A0A078AIC3_STYLE</name>
<protein>
    <submittedName>
        <fullName evidence="1">Uncharacterized protein</fullName>
    </submittedName>
</protein>
<dbReference type="AlphaFoldDB" id="A0A078AIC3"/>
<dbReference type="Proteomes" id="UP000039865">
    <property type="component" value="Unassembled WGS sequence"/>
</dbReference>
<gene>
    <name evidence="1" type="primary">Contig15161.g16156</name>
    <name evidence="1" type="ORF">STYLEM_9560</name>
</gene>
<sequence length="96" mass="11391">MALFYYASHPPTDVFVPKEHTREELDALLVAPDKRDSCANNFAEFKKCILVQHQTKRITQWKHADQEYCGYYFDHWNYCRQLKFTELGLISTTTQV</sequence>
<evidence type="ECO:0000313" key="2">
    <source>
        <dbReference type="Proteomes" id="UP000039865"/>
    </source>
</evidence>
<organism evidence="1 2">
    <name type="scientific">Stylonychia lemnae</name>
    <name type="common">Ciliate</name>
    <dbReference type="NCBI Taxonomy" id="5949"/>
    <lineage>
        <taxon>Eukaryota</taxon>
        <taxon>Sar</taxon>
        <taxon>Alveolata</taxon>
        <taxon>Ciliophora</taxon>
        <taxon>Intramacronucleata</taxon>
        <taxon>Spirotrichea</taxon>
        <taxon>Stichotrichia</taxon>
        <taxon>Sporadotrichida</taxon>
        <taxon>Oxytrichidae</taxon>
        <taxon>Stylonychinae</taxon>
        <taxon>Stylonychia</taxon>
    </lineage>
</organism>
<evidence type="ECO:0000313" key="1">
    <source>
        <dbReference type="EMBL" id="CDW80558.1"/>
    </source>
</evidence>
<dbReference type="EMBL" id="CCKQ01009095">
    <property type="protein sequence ID" value="CDW80558.1"/>
    <property type="molecule type" value="Genomic_DNA"/>
</dbReference>
<keyword evidence="2" id="KW-1185">Reference proteome</keyword>